<evidence type="ECO:0000313" key="2">
    <source>
        <dbReference type="EMBL" id="MXP48288.1"/>
    </source>
</evidence>
<dbReference type="RefSeq" id="WP_160731484.1">
    <property type="nucleotide sequence ID" value="NZ_WTYP01000002.1"/>
</dbReference>
<dbReference type="InterPro" id="IPR012312">
    <property type="entry name" value="Hemerythrin-like"/>
</dbReference>
<dbReference type="EMBL" id="WTYP01000002">
    <property type="protein sequence ID" value="MXP48288.1"/>
    <property type="molecule type" value="Genomic_DNA"/>
</dbReference>
<evidence type="ECO:0000259" key="1">
    <source>
        <dbReference type="Pfam" id="PF01814"/>
    </source>
</evidence>
<dbReference type="Proteomes" id="UP000471435">
    <property type="component" value="Unassembled WGS sequence"/>
</dbReference>
<dbReference type="OrthoDB" id="9793637at2"/>
<name>A0A6I4V3N6_9SPHN</name>
<dbReference type="AlphaFoldDB" id="A0A6I4V3N6"/>
<gene>
    <name evidence="2" type="ORF">GRI43_12905</name>
</gene>
<proteinExistence type="predicted"/>
<feature type="domain" description="Hemerythrin-like" evidence="1">
    <location>
        <begin position="9"/>
        <end position="110"/>
    </location>
</feature>
<dbReference type="Pfam" id="PF01814">
    <property type="entry name" value="Hemerythrin"/>
    <property type="match status" value="1"/>
</dbReference>
<sequence length="169" mass="19218">MSDPVKELLAEFHRDHAVLGRGLYRLGTALRDRDILSAKKIADELDREAGPHIAFEEQCFYPALRPLIGDEEVDRFYEEHEAGKDVLTLIRSMPDEAWPDAKRMEQMLSEVENMEHHVTECGEMFGAMGRIPADEQRTMLAKLAELREADIRWSEVAPAKRAAPSKSAE</sequence>
<evidence type="ECO:0000313" key="3">
    <source>
        <dbReference type="Proteomes" id="UP000471435"/>
    </source>
</evidence>
<dbReference type="Gene3D" id="1.20.120.520">
    <property type="entry name" value="nmb1532 protein domain like"/>
    <property type="match status" value="1"/>
</dbReference>
<protein>
    <recommendedName>
        <fullName evidence="1">Hemerythrin-like domain-containing protein</fullName>
    </recommendedName>
</protein>
<accession>A0A6I4V3N6</accession>
<keyword evidence="3" id="KW-1185">Reference proteome</keyword>
<comment type="caution">
    <text evidence="2">The sequence shown here is derived from an EMBL/GenBank/DDBJ whole genome shotgun (WGS) entry which is preliminary data.</text>
</comment>
<organism evidence="2 3">
    <name type="scientific">Pontixanthobacter luteolus</name>
    <dbReference type="NCBI Taxonomy" id="295089"/>
    <lineage>
        <taxon>Bacteria</taxon>
        <taxon>Pseudomonadati</taxon>
        <taxon>Pseudomonadota</taxon>
        <taxon>Alphaproteobacteria</taxon>
        <taxon>Sphingomonadales</taxon>
        <taxon>Erythrobacteraceae</taxon>
        <taxon>Pontixanthobacter</taxon>
    </lineage>
</organism>
<reference evidence="2 3" key="1">
    <citation type="submission" date="2019-12" db="EMBL/GenBank/DDBJ databases">
        <title>Genomic-based taxomic classification of the family Erythrobacteraceae.</title>
        <authorList>
            <person name="Xu L."/>
        </authorList>
    </citation>
    <scope>NUCLEOTIDE SEQUENCE [LARGE SCALE GENOMIC DNA]</scope>
    <source>
        <strain evidence="2 3">SW-109</strain>
    </source>
</reference>